<dbReference type="RefSeq" id="WP_162337312.1">
    <property type="nucleotide sequence ID" value="NZ_BOUK01000005.1"/>
</dbReference>
<dbReference type="Proteomes" id="UP000781710">
    <property type="component" value="Unassembled WGS sequence"/>
</dbReference>
<keyword evidence="2" id="KW-0966">Cell projection</keyword>
<evidence type="ECO:0000313" key="2">
    <source>
        <dbReference type="EMBL" id="KAF1725851.1"/>
    </source>
</evidence>
<name>A0ABQ6ZIJ7_9GAMM</name>
<dbReference type="Gene3D" id="1.20.58.300">
    <property type="entry name" value="FlgN-like"/>
    <property type="match status" value="1"/>
</dbReference>
<dbReference type="EMBL" id="PDWW01000007">
    <property type="protein sequence ID" value="KAF1725851.1"/>
    <property type="molecule type" value="Genomic_DNA"/>
</dbReference>
<sequence>MTHAFLQRLSAALEEERRAIVEHDVEALVRCTQDKLDALRALESAAAGFGFPDDLRESLADLAEKNHANGILLARRRREVNWALRHLGRTESHGAYDAQGQTSTTSAPRPLAVA</sequence>
<keyword evidence="2" id="KW-0969">Cilium</keyword>
<keyword evidence="2" id="KW-0282">Flagellum</keyword>
<comment type="caution">
    <text evidence="2">The sequence shown here is derived from an EMBL/GenBank/DDBJ whole genome shotgun (WGS) entry which is preliminary data.</text>
</comment>
<keyword evidence="3" id="KW-1185">Reference proteome</keyword>
<feature type="region of interest" description="Disordered" evidence="1">
    <location>
        <begin position="93"/>
        <end position="114"/>
    </location>
</feature>
<dbReference type="SUPFAM" id="SSF140566">
    <property type="entry name" value="FlgN-like"/>
    <property type="match status" value="1"/>
</dbReference>
<proteinExistence type="predicted"/>
<organism evidence="2 3">
    <name type="scientific">Pseudoxanthomonas japonensis</name>
    <dbReference type="NCBI Taxonomy" id="69284"/>
    <lineage>
        <taxon>Bacteria</taxon>
        <taxon>Pseudomonadati</taxon>
        <taxon>Pseudomonadota</taxon>
        <taxon>Gammaproteobacteria</taxon>
        <taxon>Lysobacterales</taxon>
        <taxon>Lysobacteraceae</taxon>
        <taxon>Pseudoxanthomonas</taxon>
    </lineage>
</organism>
<evidence type="ECO:0000313" key="3">
    <source>
        <dbReference type="Proteomes" id="UP000781710"/>
    </source>
</evidence>
<evidence type="ECO:0000256" key="1">
    <source>
        <dbReference type="SAM" id="MobiDB-lite"/>
    </source>
</evidence>
<dbReference type="InterPro" id="IPR036679">
    <property type="entry name" value="FlgN-like_sf"/>
</dbReference>
<reference evidence="2 3" key="1">
    <citation type="submission" date="2017-10" db="EMBL/GenBank/DDBJ databases">
        <title>Whole genome sequencing of members of genus Pseudoxanthomonas.</title>
        <authorList>
            <person name="Kumar S."/>
            <person name="Bansal K."/>
            <person name="Kaur A."/>
            <person name="Patil P."/>
            <person name="Sharma S."/>
            <person name="Patil P.B."/>
        </authorList>
    </citation>
    <scope>NUCLEOTIDE SEQUENCE [LARGE SCALE GENOMIC DNA]</scope>
    <source>
        <strain evidence="2 3">DSM 17109</strain>
    </source>
</reference>
<protein>
    <submittedName>
        <fullName evidence="2">Flagellar protein FlgN</fullName>
    </submittedName>
</protein>
<gene>
    <name evidence="2" type="ORF">CSC78_07635</name>
</gene>
<accession>A0ABQ6ZIJ7</accession>